<evidence type="ECO:0000259" key="3">
    <source>
        <dbReference type="PROSITE" id="PS51186"/>
    </source>
</evidence>
<dbReference type="Gene3D" id="3.40.630.30">
    <property type="match status" value="1"/>
</dbReference>
<dbReference type="PROSITE" id="PS51186">
    <property type="entry name" value="GNAT"/>
    <property type="match status" value="1"/>
</dbReference>
<feature type="domain" description="N-acetyltransferase" evidence="3">
    <location>
        <begin position="14"/>
        <end position="154"/>
    </location>
</feature>
<keyword evidence="2" id="KW-0012">Acyltransferase</keyword>
<evidence type="ECO:0000313" key="5">
    <source>
        <dbReference type="Proteomes" id="UP000242972"/>
    </source>
</evidence>
<dbReference type="CDD" id="cd04301">
    <property type="entry name" value="NAT_SF"/>
    <property type="match status" value="1"/>
</dbReference>
<evidence type="ECO:0000256" key="2">
    <source>
        <dbReference type="ARBA" id="ARBA00023315"/>
    </source>
</evidence>
<proteinExistence type="predicted"/>
<dbReference type="SUPFAM" id="SSF55729">
    <property type="entry name" value="Acyl-CoA N-acyltransferases (Nat)"/>
    <property type="match status" value="1"/>
</dbReference>
<evidence type="ECO:0000313" key="4">
    <source>
        <dbReference type="EMBL" id="PSR24856.1"/>
    </source>
</evidence>
<reference evidence="4 5" key="1">
    <citation type="journal article" date="2014" name="BMC Genomics">
        <title>Comparison of environmental and isolate Sulfobacillus genomes reveals diverse carbon, sulfur, nitrogen, and hydrogen metabolisms.</title>
        <authorList>
            <person name="Justice N.B."/>
            <person name="Norman A."/>
            <person name="Brown C.T."/>
            <person name="Singh A."/>
            <person name="Thomas B.C."/>
            <person name="Banfield J.F."/>
        </authorList>
    </citation>
    <scope>NUCLEOTIDE SEQUENCE [LARGE SCALE GENOMIC DNA]</scope>
    <source>
        <strain evidence="4">AMDSBA4</strain>
    </source>
</reference>
<protein>
    <recommendedName>
        <fullName evidence="3">N-acetyltransferase domain-containing protein</fullName>
    </recommendedName>
</protein>
<name>A0A2T2WRJ0_9FIRM</name>
<dbReference type="GO" id="GO:0016747">
    <property type="term" value="F:acyltransferase activity, transferring groups other than amino-acyl groups"/>
    <property type="evidence" value="ECO:0007669"/>
    <property type="project" value="InterPro"/>
</dbReference>
<gene>
    <name evidence="4" type="ORF">C7B46_20875</name>
</gene>
<evidence type="ECO:0000256" key="1">
    <source>
        <dbReference type="ARBA" id="ARBA00022679"/>
    </source>
</evidence>
<dbReference type="Proteomes" id="UP000242972">
    <property type="component" value="Unassembled WGS sequence"/>
</dbReference>
<dbReference type="AlphaFoldDB" id="A0A2T2WRJ0"/>
<sequence length="162" mass="18493">MRLPYRIAWGCGTVGLRPLKEEDYADLVKLWKNAGLSWDWGDDQGSYVEAVRRFGQHYWGYQWNDRLIGCVLGAFDGRRGWIYHLAVADPFRRRGIGRLLMQAAERSLRQHGCQKINLLIEPHNLEVAAFYQALGYQAVANQFMEKPLLTLTPPDGASGEIV</sequence>
<dbReference type="InterPro" id="IPR050832">
    <property type="entry name" value="Bact_Acetyltransf"/>
</dbReference>
<organism evidence="4 5">
    <name type="scientific">Sulfobacillus benefaciens</name>
    <dbReference type="NCBI Taxonomy" id="453960"/>
    <lineage>
        <taxon>Bacteria</taxon>
        <taxon>Bacillati</taxon>
        <taxon>Bacillota</taxon>
        <taxon>Clostridia</taxon>
        <taxon>Eubacteriales</taxon>
        <taxon>Clostridiales Family XVII. Incertae Sedis</taxon>
        <taxon>Sulfobacillus</taxon>
    </lineage>
</organism>
<dbReference type="PANTHER" id="PTHR43877:SF2">
    <property type="entry name" value="AMINOALKYLPHOSPHONATE N-ACETYLTRANSFERASE-RELATED"/>
    <property type="match status" value="1"/>
</dbReference>
<comment type="caution">
    <text evidence="4">The sequence shown here is derived from an EMBL/GenBank/DDBJ whole genome shotgun (WGS) entry which is preliminary data.</text>
</comment>
<dbReference type="InterPro" id="IPR000182">
    <property type="entry name" value="GNAT_dom"/>
</dbReference>
<dbReference type="PANTHER" id="PTHR43877">
    <property type="entry name" value="AMINOALKYLPHOSPHONATE N-ACETYLTRANSFERASE-RELATED-RELATED"/>
    <property type="match status" value="1"/>
</dbReference>
<accession>A0A2T2WRJ0</accession>
<dbReference type="InterPro" id="IPR016181">
    <property type="entry name" value="Acyl_CoA_acyltransferase"/>
</dbReference>
<keyword evidence="1" id="KW-0808">Transferase</keyword>
<dbReference type="Pfam" id="PF00583">
    <property type="entry name" value="Acetyltransf_1"/>
    <property type="match status" value="1"/>
</dbReference>
<dbReference type="EMBL" id="PXYW01000165">
    <property type="protein sequence ID" value="PSR24856.1"/>
    <property type="molecule type" value="Genomic_DNA"/>
</dbReference>